<gene>
    <name evidence="4" type="ORF">SK854_38690</name>
</gene>
<dbReference type="Pfam" id="PF25547">
    <property type="entry name" value="WXG100_2"/>
    <property type="match status" value="1"/>
</dbReference>
<accession>A0ABU4V8G8</accession>
<evidence type="ECO:0000256" key="2">
    <source>
        <dbReference type="SAM" id="Phobius"/>
    </source>
</evidence>
<keyword evidence="2" id="KW-1133">Transmembrane helix</keyword>
<keyword evidence="5" id="KW-1185">Reference proteome</keyword>
<evidence type="ECO:0000313" key="5">
    <source>
        <dbReference type="Proteomes" id="UP001285352"/>
    </source>
</evidence>
<keyword evidence="2" id="KW-0472">Membrane</keyword>
<dbReference type="RefSeq" id="WP_319980114.1">
    <property type="nucleotide sequence ID" value="NZ_JAXAVU010000015.1"/>
</dbReference>
<protein>
    <recommendedName>
        <fullName evidence="3">Outer membrane channel protein CpnT-like N-terminal domain-containing protein</fullName>
    </recommendedName>
</protein>
<feature type="compositionally biased region" description="Polar residues" evidence="1">
    <location>
        <begin position="300"/>
        <end position="316"/>
    </location>
</feature>
<organism evidence="4 5">
    <name type="scientific">Lentzea sokolovensis</name>
    <dbReference type="NCBI Taxonomy" id="3095429"/>
    <lineage>
        <taxon>Bacteria</taxon>
        <taxon>Bacillati</taxon>
        <taxon>Actinomycetota</taxon>
        <taxon>Actinomycetes</taxon>
        <taxon>Pseudonocardiales</taxon>
        <taxon>Pseudonocardiaceae</taxon>
        <taxon>Lentzea</taxon>
    </lineage>
</organism>
<dbReference type="InterPro" id="IPR057746">
    <property type="entry name" value="CpnT-like_N"/>
</dbReference>
<evidence type="ECO:0000259" key="3">
    <source>
        <dbReference type="Pfam" id="PF25547"/>
    </source>
</evidence>
<dbReference type="Proteomes" id="UP001285352">
    <property type="component" value="Unassembled WGS sequence"/>
</dbReference>
<evidence type="ECO:0000256" key="1">
    <source>
        <dbReference type="SAM" id="MobiDB-lite"/>
    </source>
</evidence>
<dbReference type="EMBL" id="JAXAVU010000015">
    <property type="protein sequence ID" value="MDX8148093.1"/>
    <property type="molecule type" value="Genomic_DNA"/>
</dbReference>
<evidence type="ECO:0000313" key="4">
    <source>
        <dbReference type="EMBL" id="MDX8148093.1"/>
    </source>
</evidence>
<comment type="caution">
    <text evidence="4">The sequence shown here is derived from an EMBL/GenBank/DDBJ whole genome shotgun (WGS) entry which is preliminary data.</text>
</comment>
<sequence length="387" mass="39891">MGMEMPESVRWLMPIVVGANWPEGDEEKLRVMRDAWTVAAKSVEEVLGDGNNASKAALGCMSGQTAEKFEEYWQKYVEGDAYLVNLQQICTDLAAGCDNAALGVEYTKLSIIFALGILAIQIAAMIASAVATFGTSTAGIPIAQAATRITVQMIFQQLVKQILINVAINVGVDAAIQGIQFAKGDRKSWDVGKTVDAGIAGVAAGVASGAVGIGSSALGTTTSNFAQAAGRGAVEGAISGAAGNILNNVAHGKVSPGDFVSGAVSGAVSGSVGGAVGGMKGRHDGLDNTWATGTSQNREVTAGSNTQGHTFTTPDGSTVRAADPRNPYTPGWRSDRAGYWTTVPGEIGPNNVNDPHDSDYQVKSSANPPRMVGHLDLPDPPPPPPKK</sequence>
<feature type="region of interest" description="Disordered" evidence="1">
    <location>
        <begin position="300"/>
        <end position="387"/>
    </location>
</feature>
<proteinExistence type="predicted"/>
<reference evidence="4 5" key="1">
    <citation type="submission" date="2023-11" db="EMBL/GenBank/DDBJ databases">
        <title>Lentzea sokolovensis, sp. nov., Lentzea kristufkii, sp. nov., and Lentzea miocenensis, sp. nov., rare actinobacteria from Sokolov Coal Basin, Miocene lacustrine sediment, Czech Republic.</title>
        <authorList>
            <person name="Lara A."/>
            <person name="Kotroba L."/>
            <person name="Nouioui I."/>
            <person name="Neumann-Schaal M."/>
            <person name="Mast Y."/>
            <person name="Chronakova A."/>
        </authorList>
    </citation>
    <scope>NUCLEOTIDE SEQUENCE [LARGE SCALE GENOMIC DNA]</scope>
    <source>
        <strain evidence="4 5">BCCO 10_0061</strain>
    </source>
</reference>
<keyword evidence="2" id="KW-0812">Transmembrane</keyword>
<name>A0ABU4V8G8_9PSEU</name>
<feature type="compositionally biased region" description="Pro residues" evidence="1">
    <location>
        <begin position="378"/>
        <end position="387"/>
    </location>
</feature>
<feature type="transmembrane region" description="Helical" evidence="2">
    <location>
        <begin position="111"/>
        <end position="134"/>
    </location>
</feature>
<feature type="domain" description="Outer membrane channel protein CpnT-like N-terminal" evidence="3">
    <location>
        <begin position="5"/>
        <end position="149"/>
    </location>
</feature>
<reference evidence="4 5" key="2">
    <citation type="submission" date="2023-11" db="EMBL/GenBank/DDBJ databases">
        <authorList>
            <person name="Lara A.C."/>
            <person name="Chronakova A."/>
        </authorList>
    </citation>
    <scope>NUCLEOTIDE SEQUENCE [LARGE SCALE GENOMIC DNA]</scope>
    <source>
        <strain evidence="4 5">BCCO 10_0061</strain>
    </source>
</reference>